<dbReference type="Proteomes" id="UP000182573">
    <property type="component" value="Unassembled WGS sequence"/>
</dbReference>
<dbReference type="STRING" id="28442.SAMN05443574_1419"/>
<evidence type="ECO:0000313" key="1">
    <source>
        <dbReference type="EMBL" id="SDX38685.1"/>
    </source>
</evidence>
<dbReference type="EMBL" id="FNOF01000041">
    <property type="protein sequence ID" value="SDX38685.1"/>
    <property type="molecule type" value="Genomic_DNA"/>
</dbReference>
<evidence type="ECO:0000313" key="2">
    <source>
        <dbReference type="Proteomes" id="UP000182573"/>
    </source>
</evidence>
<dbReference type="AlphaFoldDB" id="A0A1H3BA67"/>
<organism evidence="1 2">
    <name type="scientific">Haloarcula vallismortis</name>
    <name type="common">Halobacterium vallismortis</name>
    <dbReference type="NCBI Taxonomy" id="28442"/>
    <lineage>
        <taxon>Archaea</taxon>
        <taxon>Methanobacteriati</taxon>
        <taxon>Methanobacteriota</taxon>
        <taxon>Stenosarchaea group</taxon>
        <taxon>Halobacteria</taxon>
        <taxon>Halobacteriales</taxon>
        <taxon>Haloarculaceae</taxon>
        <taxon>Haloarcula</taxon>
    </lineage>
</organism>
<accession>A0A1H3BA67</accession>
<protein>
    <submittedName>
        <fullName evidence="1">Uncharacterized protein</fullName>
    </submittedName>
</protein>
<gene>
    <name evidence="1" type="ORF">SAMN05443574_1419</name>
</gene>
<proteinExistence type="predicted"/>
<name>A0A1H3BA67_HALVA</name>
<reference evidence="1 2" key="1">
    <citation type="submission" date="2016-10" db="EMBL/GenBank/DDBJ databases">
        <authorList>
            <person name="de Groot N.N."/>
        </authorList>
    </citation>
    <scope>NUCLEOTIDE SEQUENCE [LARGE SCALE GENOMIC DNA]</scope>
    <source>
        <strain evidence="1 2">DSM 3756</strain>
    </source>
</reference>
<sequence>MGAAYYWDSYEFAVAVVAAAGNAEKVELAATPFETLSEWCEYTRSERGWDIGPHAGGSLVDDLIRGVGA</sequence>